<evidence type="ECO:0000313" key="1">
    <source>
        <dbReference type="EMBL" id="MET3582033.1"/>
    </source>
</evidence>
<comment type="caution">
    <text evidence="1">The sequence shown here is derived from an EMBL/GenBank/DDBJ whole genome shotgun (WGS) entry which is preliminary data.</text>
</comment>
<sequence>MSRSSDDTISPRNRLAIDRKIASLLTAIEQEKVPDRLTDLAVQLQNALVEKRRCKTKNED</sequence>
<keyword evidence="2" id="KW-1185">Reference proteome</keyword>
<gene>
    <name evidence="1" type="ORF">ABID19_005091</name>
</gene>
<reference evidence="1 2" key="1">
    <citation type="submission" date="2024-06" db="EMBL/GenBank/DDBJ databases">
        <title>Genomic Encyclopedia of Type Strains, Phase IV (KMG-IV): sequencing the most valuable type-strain genomes for metagenomic binning, comparative biology and taxonomic classification.</title>
        <authorList>
            <person name="Goeker M."/>
        </authorList>
    </citation>
    <scope>NUCLEOTIDE SEQUENCE [LARGE SCALE GENOMIC DNA]</scope>
    <source>
        <strain evidence="1 2">DSM 100022</strain>
    </source>
</reference>
<dbReference type="EMBL" id="JBEPMC010000010">
    <property type="protein sequence ID" value="MET3582033.1"/>
    <property type="molecule type" value="Genomic_DNA"/>
</dbReference>
<organism evidence="1 2">
    <name type="scientific">Mesorhizobium robiniae</name>
    <dbReference type="NCBI Taxonomy" id="559315"/>
    <lineage>
        <taxon>Bacteria</taxon>
        <taxon>Pseudomonadati</taxon>
        <taxon>Pseudomonadota</taxon>
        <taxon>Alphaproteobacteria</taxon>
        <taxon>Hyphomicrobiales</taxon>
        <taxon>Phyllobacteriaceae</taxon>
        <taxon>Mesorhizobium</taxon>
    </lineage>
</organism>
<protein>
    <submittedName>
        <fullName evidence="1">Uncharacterized protein</fullName>
    </submittedName>
</protein>
<accession>A0ABV2GUP9</accession>
<dbReference type="Proteomes" id="UP001549204">
    <property type="component" value="Unassembled WGS sequence"/>
</dbReference>
<proteinExistence type="predicted"/>
<evidence type="ECO:0000313" key="2">
    <source>
        <dbReference type="Proteomes" id="UP001549204"/>
    </source>
</evidence>
<name>A0ABV2GUP9_9HYPH</name>